<sequence>MATPNNNILPQPPLSLITDPEHAHALLRELSVSLGGTPSSQELLAGLESSIHALSTTARSTTPVPPLNPTPTDATPNGPLVASTGEAVTPASDIPMEDTTVR</sequence>
<name>A0A0C9ZTN2_9AGAM</name>
<dbReference type="Proteomes" id="UP000054018">
    <property type="component" value="Unassembled WGS sequence"/>
</dbReference>
<feature type="region of interest" description="Disordered" evidence="1">
    <location>
        <begin position="57"/>
        <end position="102"/>
    </location>
</feature>
<dbReference type="HOGENOM" id="CLU_146187_0_0_1"/>
<organism evidence="2 3">
    <name type="scientific">Pisolithus microcarpus 441</name>
    <dbReference type="NCBI Taxonomy" id="765257"/>
    <lineage>
        <taxon>Eukaryota</taxon>
        <taxon>Fungi</taxon>
        <taxon>Dikarya</taxon>
        <taxon>Basidiomycota</taxon>
        <taxon>Agaricomycotina</taxon>
        <taxon>Agaricomycetes</taxon>
        <taxon>Agaricomycetidae</taxon>
        <taxon>Boletales</taxon>
        <taxon>Sclerodermatineae</taxon>
        <taxon>Pisolithaceae</taxon>
        <taxon>Pisolithus</taxon>
    </lineage>
</organism>
<dbReference type="OrthoDB" id="10645973at2759"/>
<evidence type="ECO:0000313" key="2">
    <source>
        <dbReference type="EMBL" id="KIK22993.1"/>
    </source>
</evidence>
<reference evidence="2 3" key="1">
    <citation type="submission" date="2014-04" db="EMBL/GenBank/DDBJ databases">
        <authorList>
            <consortium name="DOE Joint Genome Institute"/>
            <person name="Kuo A."/>
            <person name="Kohler A."/>
            <person name="Costa M.D."/>
            <person name="Nagy L.G."/>
            <person name="Floudas D."/>
            <person name="Copeland A."/>
            <person name="Barry K.W."/>
            <person name="Cichocki N."/>
            <person name="Veneault-Fourrey C."/>
            <person name="LaButti K."/>
            <person name="Lindquist E.A."/>
            <person name="Lipzen A."/>
            <person name="Lundell T."/>
            <person name="Morin E."/>
            <person name="Murat C."/>
            <person name="Sun H."/>
            <person name="Tunlid A."/>
            <person name="Henrissat B."/>
            <person name="Grigoriev I.V."/>
            <person name="Hibbett D.S."/>
            <person name="Martin F."/>
            <person name="Nordberg H.P."/>
            <person name="Cantor M.N."/>
            <person name="Hua S.X."/>
        </authorList>
    </citation>
    <scope>NUCLEOTIDE SEQUENCE [LARGE SCALE GENOMIC DNA]</scope>
    <source>
        <strain evidence="2 3">441</strain>
    </source>
</reference>
<accession>A0A0C9ZTN2</accession>
<gene>
    <name evidence="2" type="ORF">PISMIDRAFT_11252</name>
</gene>
<proteinExistence type="predicted"/>
<keyword evidence="3" id="KW-1185">Reference proteome</keyword>
<dbReference type="EMBL" id="KN833732">
    <property type="protein sequence ID" value="KIK22993.1"/>
    <property type="molecule type" value="Genomic_DNA"/>
</dbReference>
<protein>
    <submittedName>
        <fullName evidence="2">Uncharacterized protein</fullName>
    </submittedName>
</protein>
<evidence type="ECO:0000256" key="1">
    <source>
        <dbReference type="SAM" id="MobiDB-lite"/>
    </source>
</evidence>
<dbReference type="AlphaFoldDB" id="A0A0C9ZTN2"/>
<evidence type="ECO:0000313" key="3">
    <source>
        <dbReference type="Proteomes" id="UP000054018"/>
    </source>
</evidence>
<reference evidence="3" key="2">
    <citation type="submission" date="2015-01" db="EMBL/GenBank/DDBJ databases">
        <title>Evolutionary Origins and Diversification of the Mycorrhizal Mutualists.</title>
        <authorList>
            <consortium name="DOE Joint Genome Institute"/>
            <consortium name="Mycorrhizal Genomics Consortium"/>
            <person name="Kohler A."/>
            <person name="Kuo A."/>
            <person name="Nagy L.G."/>
            <person name="Floudas D."/>
            <person name="Copeland A."/>
            <person name="Barry K.W."/>
            <person name="Cichocki N."/>
            <person name="Veneault-Fourrey C."/>
            <person name="LaButti K."/>
            <person name="Lindquist E.A."/>
            <person name="Lipzen A."/>
            <person name="Lundell T."/>
            <person name="Morin E."/>
            <person name="Murat C."/>
            <person name="Riley R."/>
            <person name="Ohm R."/>
            <person name="Sun H."/>
            <person name="Tunlid A."/>
            <person name="Henrissat B."/>
            <person name="Grigoriev I.V."/>
            <person name="Hibbett D.S."/>
            <person name="Martin F."/>
        </authorList>
    </citation>
    <scope>NUCLEOTIDE SEQUENCE [LARGE SCALE GENOMIC DNA]</scope>
    <source>
        <strain evidence="3">441</strain>
    </source>
</reference>